<accession>A0A4S8HLM6</accession>
<dbReference type="OrthoDB" id="954626at2"/>
<evidence type="ECO:0000256" key="1">
    <source>
        <dbReference type="ARBA" id="ARBA00009646"/>
    </source>
</evidence>
<comment type="similarity">
    <text evidence="1">Belongs to the beta/gamma-crystallin family.</text>
</comment>
<evidence type="ECO:0000256" key="3">
    <source>
        <dbReference type="ARBA" id="ARBA00022737"/>
    </source>
</evidence>
<comment type="caution">
    <text evidence="6">The sequence shown here is derived from an EMBL/GenBank/DDBJ whole genome shotgun (WGS) entry which is preliminary data.</text>
</comment>
<dbReference type="InterPro" id="IPR001064">
    <property type="entry name" value="Beta/gamma_crystallin"/>
</dbReference>
<dbReference type="Pfam" id="PF18962">
    <property type="entry name" value="Por_Secre_tail"/>
    <property type="match status" value="1"/>
</dbReference>
<feature type="domain" description="CBM6" evidence="5">
    <location>
        <begin position="124"/>
        <end position="246"/>
    </location>
</feature>
<sequence length="345" mass="36619">MIWELSGDATGANSLLSAIHEVVLNRGGGTTGVATFYKDCSYGGTAVSLPAGSYTRAQMIAKGINDDEISSLKVQNGYKVTLYWDDNFTGTTLVKTGDDDCLVDDGWNDKVTSLAIAANTGSGIFIEAENYNNMAGIQVEATTDAGGGSNVGYIDATDWMAYYNITFPTSGTYKVEYRVASLNGGGRVSCDLNAGAIPLGAVDIPNTGGWQNWTTVSHNVTITAGTYNFGVYAQTGGWNLNWVRITPLSARAQAARADLLSNLIDNSVQTGKALTIYPNPVQQQLNIVSGESLSGGIIRIFDITGKQVVTARAAVNQLNVSSLAPGVYTLVYTKNGKKITRQFIK</sequence>
<dbReference type="SMART" id="SM00606">
    <property type="entry name" value="CBD_IV"/>
    <property type="match status" value="1"/>
</dbReference>
<dbReference type="Gene3D" id="2.60.20.10">
    <property type="entry name" value="Crystallins"/>
    <property type="match status" value="1"/>
</dbReference>
<dbReference type="InterPro" id="IPR011024">
    <property type="entry name" value="G_crystallin-like"/>
</dbReference>
<dbReference type="SUPFAM" id="SSF49785">
    <property type="entry name" value="Galactose-binding domain-like"/>
    <property type="match status" value="1"/>
</dbReference>
<organism evidence="6 7">
    <name type="scientific">Niastella caeni</name>
    <dbReference type="NCBI Taxonomy" id="2569763"/>
    <lineage>
        <taxon>Bacteria</taxon>
        <taxon>Pseudomonadati</taxon>
        <taxon>Bacteroidota</taxon>
        <taxon>Chitinophagia</taxon>
        <taxon>Chitinophagales</taxon>
        <taxon>Chitinophagaceae</taxon>
        <taxon>Niastella</taxon>
    </lineage>
</organism>
<dbReference type="CDD" id="cd04080">
    <property type="entry name" value="CBM6_cellulase-like"/>
    <property type="match status" value="1"/>
</dbReference>
<keyword evidence="7" id="KW-1185">Reference proteome</keyword>
<dbReference type="PROSITE" id="PS50915">
    <property type="entry name" value="CRYSTALLIN_BETA_GAMMA"/>
    <property type="match status" value="1"/>
</dbReference>
<evidence type="ECO:0000313" key="6">
    <source>
        <dbReference type="EMBL" id="THU36127.1"/>
    </source>
</evidence>
<dbReference type="Proteomes" id="UP000306918">
    <property type="component" value="Unassembled WGS sequence"/>
</dbReference>
<evidence type="ECO:0000256" key="2">
    <source>
        <dbReference type="ARBA" id="ARBA00022729"/>
    </source>
</evidence>
<dbReference type="Gene3D" id="2.60.120.260">
    <property type="entry name" value="Galactose-binding domain-like"/>
    <property type="match status" value="1"/>
</dbReference>
<dbReference type="PROSITE" id="PS51175">
    <property type="entry name" value="CBM6"/>
    <property type="match status" value="1"/>
</dbReference>
<dbReference type="InterPro" id="IPR008979">
    <property type="entry name" value="Galactose-bd-like_sf"/>
</dbReference>
<dbReference type="InterPro" id="IPR006584">
    <property type="entry name" value="Cellulose-bd_IV"/>
</dbReference>
<proteinExistence type="inferred from homology"/>
<dbReference type="Pfam" id="PF03422">
    <property type="entry name" value="CBM_6"/>
    <property type="match status" value="1"/>
</dbReference>
<gene>
    <name evidence="6" type="ORF">FAM09_21800</name>
</gene>
<evidence type="ECO:0000259" key="5">
    <source>
        <dbReference type="PROSITE" id="PS51175"/>
    </source>
</evidence>
<name>A0A4S8HLM6_9BACT</name>
<feature type="domain" description="Beta/gamma crystallin 'Greek key'" evidence="4">
    <location>
        <begin position="32"/>
        <end position="76"/>
    </location>
</feature>
<evidence type="ECO:0000313" key="7">
    <source>
        <dbReference type="Proteomes" id="UP000306918"/>
    </source>
</evidence>
<keyword evidence="2" id="KW-0732">Signal</keyword>
<protein>
    <submittedName>
        <fullName evidence="6">Carbohydrate-binding protein</fullName>
    </submittedName>
</protein>
<keyword evidence="3" id="KW-0677">Repeat</keyword>
<dbReference type="GO" id="GO:0030246">
    <property type="term" value="F:carbohydrate binding"/>
    <property type="evidence" value="ECO:0007669"/>
    <property type="project" value="InterPro"/>
</dbReference>
<dbReference type="InterPro" id="IPR005084">
    <property type="entry name" value="CBM6"/>
</dbReference>
<dbReference type="AlphaFoldDB" id="A0A4S8HLM6"/>
<reference evidence="6 7" key="1">
    <citation type="submission" date="2019-04" db="EMBL/GenBank/DDBJ databases">
        <title>Niastella caeni sp. nov., isolated from activated sludge.</title>
        <authorList>
            <person name="Sheng M."/>
        </authorList>
    </citation>
    <scope>NUCLEOTIDE SEQUENCE [LARGE SCALE GENOMIC DNA]</scope>
    <source>
        <strain evidence="6 7">HX-2-15</strain>
    </source>
</reference>
<evidence type="ECO:0000259" key="4">
    <source>
        <dbReference type="PROSITE" id="PS50915"/>
    </source>
</evidence>
<dbReference type="EMBL" id="STFF01000006">
    <property type="protein sequence ID" value="THU36127.1"/>
    <property type="molecule type" value="Genomic_DNA"/>
</dbReference>
<dbReference type="InterPro" id="IPR026444">
    <property type="entry name" value="Secre_tail"/>
</dbReference>
<dbReference type="NCBIfam" id="TIGR04183">
    <property type="entry name" value="Por_Secre_tail"/>
    <property type="match status" value="1"/>
</dbReference>
<dbReference type="SUPFAM" id="SSF49695">
    <property type="entry name" value="gamma-Crystallin-like"/>
    <property type="match status" value="1"/>
</dbReference>